<feature type="signal peptide" evidence="2">
    <location>
        <begin position="1"/>
        <end position="24"/>
    </location>
</feature>
<dbReference type="InterPro" id="IPR045564">
    <property type="entry name" value="DUF5910"/>
</dbReference>
<evidence type="ECO:0000256" key="1">
    <source>
        <dbReference type="SAM" id="MobiDB-lite"/>
    </source>
</evidence>
<reference evidence="3 4" key="1">
    <citation type="journal article" date="2012" name="BMC Genomics">
        <title>Sequencing the genome of Marssonina brunnea reveals fungus-poplar co-evolution.</title>
        <authorList>
            <person name="Zhu S."/>
            <person name="Cao Y.-Z."/>
            <person name="Jiang C."/>
            <person name="Tan B.-Y."/>
            <person name="Wang Z."/>
            <person name="Feng S."/>
            <person name="Zhang L."/>
            <person name="Su X.-H."/>
            <person name="Brejova B."/>
            <person name="Vinar T."/>
            <person name="Xu M."/>
            <person name="Wang M.-X."/>
            <person name="Zhang S.-G."/>
            <person name="Huang M.-R."/>
            <person name="Wu R."/>
            <person name="Zhou Y."/>
        </authorList>
    </citation>
    <scope>NUCLEOTIDE SEQUENCE [LARGE SCALE GENOMIC DNA]</scope>
    <source>
        <strain evidence="3 4">MB_m1</strain>
    </source>
</reference>
<protein>
    <submittedName>
        <fullName evidence="3">Uncharacterized protein</fullName>
    </submittedName>
</protein>
<gene>
    <name evidence="3" type="ORF">MBM_09814</name>
</gene>
<dbReference type="OrthoDB" id="4540223at2759"/>
<dbReference type="eggNOG" id="ENOG502SUI0">
    <property type="taxonomic scope" value="Eukaryota"/>
</dbReference>
<dbReference type="KEGG" id="mbe:MBM_09814"/>
<keyword evidence="4" id="KW-1185">Reference proteome</keyword>
<proteinExistence type="predicted"/>
<evidence type="ECO:0000313" key="4">
    <source>
        <dbReference type="Proteomes" id="UP000006753"/>
    </source>
</evidence>
<dbReference type="InParanoid" id="K1W532"/>
<feature type="compositionally biased region" description="Basic residues" evidence="1">
    <location>
        <begin position="250"/>
        <end position="260"/>
    </location>
</feature>
<dbReference type="GeneID" id="18765749"/>
<accession>K1W532</accession>
<feature type="region of interest" description="Disordered" evidence="1">
    <location>
        <begin position="216"/>
        <end position="260"/>
    </location>
</feature>
<dbReference type="Pfam" id="PF19287">
    <property type="entry name" value="DUF5910"/>
    <property type="match status" value="1"/>
</dbReference>
<dbReference type="HOGENOM" id="CLU_091777_0_0_1"/>
<dbReference type="Proteomes" id="UP000006753">
    <property type="component" value="Unassembled WGS sequence"/>
</dbReference>
<evidence type="ECO:0000256" key="2">
    <source>
        <dbReference type="SAM" id="SignalP"/>
    </source>
</evidence>
<keyword evidence="2" id="KW-0732">Signal</keyword>
<sequence length="260" mass="29508">MMLLSQSVCSVLLAASFLFGKGHGREVIGYRTVSPWETGETNQNLRPVRNPNFDRKREKYNVLGSGYYMVNKPGGWEPTPPWWNGARPQYCVIEADMDKVRKVPKIWIPESYSAKSGGGSRAPRKRLWTYMTKNDDAINEYIKSMGVRNPKKAFRFAYMPGPKKEHQMVIPTETINNNELDFWAQCFPTKEQLLARSDKEVDWDSWGIIGDPDGAALIPQSGDSSNEGDRGSWRWWPNGSSNMYAVRSSTKGKTKRGTSV</sequence>
<feature type="chain" id="PRO_5003854197" evidence="2">
    <location>
        <begin position="25"/>
        <end position="260"/>
    </location>
</feature>
<name>K1W532_MARBU</name>
<organism evidence="3 4">
    <name type="scientific">Marssonina brunnea f. sp. multigermtubi (strain MB_m1)</name>
    <name type="common">Marssonina leaf spot fungus</name>
    <dbReference type="NCBI Taxonomy" id="1072389"/>
    <lineage>
        <taxon>Eukaryota</taxon>
        <taxon>Fungi</taxon>
        <taxon>Dikarya</taxon>
        <taxon>Ascomycota</taxon>
        <taxon>Pezizomycotina</taxon>
        <taxon>Leotiomycetes</taxon>
        <taxon>Helotiales</taxon>
        <taxon>Drepanopezizaceae</taxon>
        <taxon>Drepanopeziza</taxon>
    </lineage>
</organism>
<dbReference type="AlphaFoldDB" id="K1W532"/>
<dbReference type="EMBL" id="JH921470">
    <property type="protein sequence ID" value="EKD12030.1"/>
    <property type="molecule type" value="Genomic_DNA"/>
</dbReference>
<feature type="compositionally biased region" description="Polar residues" evidence="1">
    <location>
        <begin position="238"/>
        <end position="249"/>
    </location>
</feature>
<evidence type="ECO:0000313" key="3">
    <source>
        <dbReference type="EMBL" id="EKD12030.1"/>
    </source>
</evidence>